<proteinExistence type="predicted"/>
<keyword evidence="3" id="KW-1185">Reference proteome</keyword>
<dbReference type="Proteomes" id="UP001603857">
    <property type="component" value="Unassembled WGS sequence"/>
</dbReference>
<dbReference type="PANTHER" id="PTHR34659:SF1">
    <property type="entry name" value="PROTEIN EGT2"/>
    <property type="match status" value="1"/>
</dbReference>
<name>A0ABD1LTC7_9FABA</name>
<keyword evidence="1" id="KW-0812">Transmembrane</keyword>
<protein>
    <submittedName>
        <fullName evidence="2">Uncharacterized protein</fullName>
    </submittedName>
</protein>
<reference evidence="2 3" key="1">
    <citation type="submission" date="2024-08" db="EMBL/GenBank/DDBJ databases">
        <title>Insights into the chromosomal genome structure of Flemingia macrophylla.</title>
        <authorList>
            <person name="Ding Y."/>
            <person name="Zhao Y."/>
            <person name="Bi W."/>
            <person name="Wu M."/>
            <person name="Zhao G."/>
            <person name="Gong Y."/>
            <person name="Li W."/>
            <person name="Zhang P."/>
        </authorList>
    </citation>
    <scope>NUCLEOTIDE SEQUENCE [LARGE SCALE GENOMIC DNA]</scope>
    <source>
        <strain evidence="2">DYQJB</strain>
        <tissue evidence="2">Leaf</tissue>
    </source>
</reference>
<comment type="caution">
    <text evidence="2">The sequence shown here is derived from an EMBL/GenBank/DDBJ whole genome shotgun (WGS) entry which is preliminary data.</text>
</comment>
<dbReference type="AlphaFoldDB" id="A0ABD1LTC7"/>
<organism evidence="2 3">
    <name type="scientific">Flemingia macrophylla</name>
    <dbReference type="NCBI Taxonomy" id="520843"/>
    <lineage>
        <taxon>Eukaryota</taxon>
        <taxon>Viridiplantae</taxon>
        <taxon>Streptophyta</taxon>
        <taxon>Embryophyta</taxon>
        <taxon>Tracheophyta</taxon>
        <taxon>Spermatophyta</taxon>
        <taxon>Magnoliopsida</taxon>
        <taxon>eudicotyledons</taxon>
        <taxon>Gunneridae</taxon>
        <taxon>Pentapetalae</taxon>
        <taxon>rosids</taxon>
        <taxon>fabids</taxon>
        <taxon>Fabales</taxon>
        <taxon>Fabaceae</taxon>
        <taxon>Papilionoideae</taxon>
        <taxon>50 kb inversion clade</taxon>
        <taxon>NPAAA clade</taxon>
        <taxon>indigoferoid/millettioid clade</taxon>
        <taxon>Phaseoleae</taxon>
        <taxon>Flemingia</taxon>
    </lineage>
</organism>
<evidence type="ECO:0000313" key="2">
    <source>
        <dbReference type="EMBL" id="KAL2326787.1"/>
    </source>
</evidence>
<evidence type="ECO:0000256" key="1">
    <source>
        <dbReference type="SAM" id="Phobius"/>
    </source>
</evidence>
<evidence type="ECO:0000313" key="3">
    <source>
        <dbReference type="Proteomes" id="UP001603857"/>
    </source>
</evidence>
<dbReference type="InterPro" id="IPR053273">
    <property type="entry name" value="CST_Regulator"/>
</dbReference>
<sequence length="433" mass="48191">MDLNFQHINWVGNIYQKFEAVCQEVDDIVGQDAVKYLENHVHNVGDNVKKFYSGVVNELLPFPTLASAKYGSHSVDLTNNTDFSVELVAGLKDNKNRDDENPINNFITSLQDPKEIDIGNNQQVGVPIEQNLVNEVSDETCSNSPEVEDSYITEEGVGDDLRETSGAYNENLHTSIEEVSVESVPKPMNLISVREIGSPEFPIHTEYNSDSWDSGCEVSIRTKDNIDMNAGHNSCLIVEENAMNSSTSQVLSSQSLDEEESIKVSLFSESSDVIDKDTHGIPAEVSPDFSVSCERHVTKTEPFCLKNPVTSESLYSKSIGSYSFEIECCKNNSGDASLCISDSSVVHLCCESSPHVAGHVIESQDDFGFTGYCQSMGSDGWYLHIFIELFSFIYVVLNRVIVPRSMKQCLRIIHLESGMVDMFCSRQDYPYLI</sequence>
<dbReference type="EMBL" id="JBGMDY010000007">
    <property type="protein sequence ID" value="KAL2326787.1"/>
    <property type="molecule type" value="Genomic_DNA"/>
</dbReference>
<dbReference type="PANTHER" id="PTHR34659">
    <property type="entry name" value="BNAA05G11610D PROTEIN"/>
    <property type="match status" value="1"/>
</dbReference>
<keyword evidence="1" id="KW-0472">Membrane</keyword>
<feature type="transmembrane region" description="Helical" evidence="1">
    <location>
        <begin position="381"/>
        <end position="402"/>
    </location>
</feature>
<gene>
    <name evidence="2" type="ORF">Fmac_020214</name>
</gene>
<accession>A0ABD1LTC7</accession>
<keyword evidence="1" id="KW-1133">Transmembrane helix</keyword>